<accession>A0ACC1P0U6</accession>
<name>A0ACC1P0U6_9PEZI</name>
<keyword evidence="2" id="KW-1185">Reference proteome</keyword>
<dbReference type="Proteomes" id="UP001143856">
    <property type="component" value="Unassembled WGS sequence"/>
</dbReference>
<evidence type="ECO:0000313" key="2">
    <source>
        <dbReference type="Proteomes" id="UP001143856"/>
    </source>
</evidence>
<protein>
    <submittedName>
        <fullName evidence="1">Uncharacterized protein</fullName>
    </submittedName>
</protein>
<proteinExistence type="predicted"/>
<dbReference type="EMBL" id="JAPDGR010001294">
    <property type="protein sequence ID" value="KAJ2984441.1"/>
    <property type="molecule type" value="Genomic_DNA"/>
</dbReference>
<sequence length="1277" mass="141324">MAATSGKRLLGVLARPQKVKQTVRGEKVIVRFLNVETKYLELLLQAIEDSERDADTTLKAELVNPWTWHERYVVLIWLSQLFFAPFDLSTISSGDADEFEQPPVPGFQWPQQVPRITLRVIPLAIRYLASPGKERDGAKALLVRLAMRKDMQEMGVLNALIHWALSTLKHTENSPLISPYYFIGSLSFLAGVLRAAEDTSIMDQHLSTIFYAVQAIAAEETDVYKAINGSALARKMMIKITRSIIAIVLRKSRQSISDTEMIETTIGYLLERLADNDTPVRFAASKALSIITLKLDPDMASQVIEAVIESLNRNVLWVKDNSGSSGRTVRDLTAVDPLEWHGLMLTLSHLLYRRSPPPENLSDIIHALLIGLSFEKRSPSGGSIGTNVRDASCFGIWALARRYTTAELLKVETQSVLVARGHDPSASILQVIATELVVTASLDPAGNIRRGSSAALQELIGRHPDIVEKGISVVQTVDYHAVALRSRAIHEVALQATRLSSHYGRTLLEATLGWRGIGDMDAGPRRVAAASFGTLTAELARTAPGSALDNMAASIKLLLSRIRGLQVRQVEERHGLLLSLAAIFDFIPNFIGEEPLTEQVARLPITEVYSSLKAILQESKDTKFRKPELIAEANSALIVSATPILLLSLTGYDQQLRAFLRRGSALIDETDMSPLMRCLSFVDFARTRQANLFDDLLEITESCMSDWLDRSEAEVIKPSSEAGLILLLLSGSTRRVDITREWSEKVRLPRTPRRRHGDGYFHALTRSQPVLTYFENAKDADTDHVSISKVLGERWTNDNDIESRVAILQSLIDKNILKLESTEFLRLISEGLDDYTTNARGDIGSHVRLEAIKATKTLWQNQGENHTVMTRLFPQILRLAAEKLDRVRAEAKLALEIVLQPNDFETFRHLGFTSNSYFSFLFRLRDTTRLNVSAGDSTGDAEDCTSSLLAGLVTSADTGNEDLVVETRAALAELCETSDEDLRQVYRSLVHNLKLYAGQDRVLVPTLEVVAYLFHVGLLQRCYSAPSADTTGSGSGSAPLPSLKQLCLLVQKAGFKTGNVRKLEACIKVYGAIAAIETGFTTAGAIAATDTIKGDNKDGIGRFAIAVDRGAEEHDLVRRQSGRQPREVEAELDARRVDRDAVLHERRVVLDEVNGEHELGERRRADAVGRRVQAVPRLELHVQERRAVRWRRYRVSARLERGYPDSYTLPHQRGQSGCSPVSGASWAVVTPIDSSAAAATPRIQVEDLIRHGNRLDQNISQIPSCAAGPRVRDHGLG</sequence>
<gene>
    <name evidence="1" type="ORF">NUW58_g6056</name>
</gene>
<reference evidence="1" key="1">
    <citation type="submission" date="2022-10" db="EMBL/GenBank/DDBJ databases">
        <title>Genome Sequence of Xylaria curta.</title>
        <authorList>
            <person name="Buettner E."/>
        </authorList>
    </citation>
    <scope>NUCLEOTIDE SEQUENCE</scope>
    <source>
        <strain evidence="1">Babe10</strain>
    </source>
</reference>
<comment type="caution">
    <text evidence="1">The sequence shown here is derived from an EMBL/GenBank/DDBJ whole genome shotgun (WGS) entry which is preliminary data.</text>
</comment>
<evidence type="ECO:0000313" key="1">
    <source>
        <dbReference type="EMBL" id="KAJ2984441.1"/>
    </source>
</evidence>
<organism evidence="1 2">
    <name type="scientific">Xylaria curta</name>
    <dbReference type="NCBI Taxonomy" id="42375"/>
    <lineage>
        <taxon>Eukaryota</taxon>
        <taxon>Fungi</taxon>
        <taxon>Dikarya</taxon>
        <taxon>Ascomycota</taxon>
        <taxon>Pezizomycotina</taxon>
        <taxon>Sordariomycetes</taxon>
        <taxon>Xylariomycetidae</taxon>
        <taxon>Xylariales</taxon>
        <taxon>Xylariaceae</taxon>
        <taxon>Xylaria</taxon>
    </lineage>
</organism>